<keyword evidence="9" id="KW-0479">Metal-binding</keyword>
<evidence type="ECO:0000256" key="8">
    <source>
        <dbReference type="PROSITE-ProRule" id="PRU00703"/>
    </source>
</evidence>
<feature type="domain" description="CBS" evidence="10">
    <location>
        <begin position="145"/>
        <end position="208"/>
    </location>
</feature>
<dbReference type="InterPro" id="IPR006668">
    <property type="entry name" value="Mg_transptr_MgtE_intracell_dom"/>
</dbReference>
<organism evidence="11 12">
    <name type="scientific">Eiseniibacteriota bacterium</name>
    <dbReference type="NCBI Taxonomy" id="2212470"/>
    <lineage>
        <taxon>Bacteria</taxon>
        <taxon>Candidatus Eiseniibacteriota</taxon>
    </lineage>
</organism>
<feature type="transmembrane region" description="Helical" evidence="9">
    <location>
        <begin position="432"/>
        <end position="455"/>
    </location>
</feature>
<dbReference type="InterPro" id="IPR038076">
    <property type="entry name" value="MgtE_N_sf"/>
</dbReference>
<evidence type="ECO:0000256" key="3">
    <source>
        <dbReference type="ARBA" id="ARBA00022448"/>
    </source>
</evidence>
<reference evidence="11" key="2">
    <citation type="journal article" date="2021" name="Microbiome">
        <title>Successional dynamics and alternative stable states in a saline activated sludge microbial community over 9 years.</title>
        <authorList>
            <person name="Wang Y."/>
            <person name="Ye J."/>
            <person name="Ju F."/>
            <person name="Liu L."/>
            <person name="Boyd J.A."/>
            <person name="Deng Y."/>
            <person name="Parks D.H."/>
            <person name="Jiang X."/>
            <person name="Yin X."/>
            <person name="Woodcroft B.J."/>
            <person name="Tyson G.W."/>
            <person name="Hugenholtz P."/>
            <person name="Polz M.F."/>
            <person name="Zhang T."/>
        </authorList>
    </citation>
    <scope>NUCLEOTIDE SEQUENCE</scope>
    <source>
        <strain evidence="11">HKST-UBA02</strain>
    </source>
</reference>
<evidence type="ECO:0000256" key="1">
    <source>
        <dbReference type="ARBA" id="ARBA00004141"/>
    </source>
</evidence>
<dbReference type="PANTHER" id="PTHR43773">
    <property type="entry name" value="MAGNESIUM TRANSPORTER MGTE"/>
    <property type="match status" value="1"/>
</dbReference>
<dbReference type="Pfam" id="PF01769">
    <property type="entry name" value="MgtE"/>
    <property type="match status" value="1"/>
</dbReference>
<comment type="function">
    <text evidence="9">Acts as a magnesium transporter.</text>
</comment>
<dbReference type="InterPro" id="IPR006667">
    <property type="entry name" value="SLC41_membr_dom"/>
</dbReference>
<dbReference type="InterPro" id="IPR000644">
    <property type="entry name" value="CBS_dom"/>
</dbReference>
<comment type="similarity">
    <text evidence="2 9">Belongs to the SLC41A transporter family.</text>
</comment>
<dbReference type="GO" id="GO:0046872">
    <property type="term" value="F:metal ion binding"/>
    <property type="evidence" value="ECO:0007669"/>
    <property type="project" value="UniProtKB-KW"/>
</dbReference>
<dbReference type="PROSITE" id="PS51371">
    <property type="entry name" value="CBS"/>
    <property type="match status" value="2"/>
</dbReference>
<feature type="transmembrane region" description="Helical" evidence="9">
    <location>
        <begin position="293"/>
        <end position="311"/>
    </location>
</feature>
<feature type="domain" description="CBS" evidence="10">
    <location>
        <begin position="209"/>
        <end position="265"/>
    </location>
</feature>
<evidence type="ECO:0000256" key="2">
    <source>
        <dbReference type="ARBA" id="ARBA00009749"/>
    </source>
</evidence>
<dbReference type="SMART" id="SM00924">
    <property type="entry name" value="MgtE_N"/>
    <property type="match status" value="1"/>
</dbReference>
<keyword evidence="6 9" id="KW-1133">Transmembrane helix</keyword>
<dbReference type="GO" id="GO:0005886">
    <property type="term" value="C:plasma membrane"/>
    <property type="evidence" value="ECO:0007669"/>
    <property type="project" value="UniProtKB-SubCell"/>
</dbReference>
<gene>
    <name evidence="11" type="primary">mgtE</name>
    <name evidence="11" type="ORF">KDA27_13170</name>
</gene>
<dbReference type="SMART" id="SM00116">
    <property type="entry name" value="CBS"/>
    <property type="match status" value="2"/>
</dbReference>
<dbReference type="Gene3D" id="3.10.580.10">
    <property type="entry name" value="CBS-domain"/>
    <property type="match status" value="1"/>
</dbReference>
<keyword evidence="9" id="KW-1003">Cell membrane</keyword>
<dbReference type="SUPFAM" id="SSF54631">
    <property type="entry name" value="CBS-domain pair"/>
    <property type="match status" value="1"/>
</dbReference>
<keyword evidence="8" id="KW-0129">CBS domain</keyword>
<dbReference type="InterPro" id="IPR006669">
    <property type="entry name" value="MgtE_transporter"/>
</dbReference>
<evidence type="ECO:0000256" key="7">
    <source>
        <dbReference type="ARBA" id="ARBA00023136"/>
    </source>
</evidence>
<dbReference type="Proteomes" id="UP000739538">
    <property type="component" value="Unassembled WGS sequence"/>
</dbReference>
<evidence type="ECO:0000256" key="9">
    <source>
        <dbReference type="RuleBase" id="RU362011"/>
    </source>
</evidence>
<name>A0A956NH18_UNCEI</name>
<dbReference type="GO" id="GO:0015095">
    <property type="term" value="F:magnesium ion transmembrane transporter activity"/>
    <property type="evidence" value="ECO:0007669"/>
    <property type="project" value="UniProtKB-UniRule"/>
</dbReference>
<evidence type="ECO:0000256" key="4">
    <source>
        <dbReference type="ARBA" id="ARBA00022692"/>
    </source>
</evidence>
<dbReference type="NCBIfam" id="TIGR00400">
    <property type="entry name" value="mgtE"/>
    <property type="match status" value="1"/>
</dbReference>
<dbReference type="CDD" id="cd04606">
    <property type="entry name" value="CBS_pair_Mg_transporter"/>
    <property type="match status" value="1"/>
</dbReference>
<sequence length="458" mass="49576">MTETNGESRLATVQLLLPDLREALAADPASAAGLFEELHPADGVDLISALEDEEILTLFANIPPADTAMLTAFMEASTAYELLRQLPSELVADILEQMDPDDGAELLAEFEDEEQAQVLSQMEQEDREEAAALLAHEEETAGRLMTPQFVTVPIEGTAATAIERARAGAREEWSMHSLYVVDENQILRGRITLMEALAAEPNEKIVDLMDTDPPKVYVDTDQEEVARVVSKYDLIAVPVLEHSGAMAGIITVDDMVDILIEEGTEDAHRLGAVEPLDNPYFATGFWEMAWKRGMWLCLLFFVTMFTGTVLQHSSDMLTHTLNLILFVPLVIASGGNSGAQSATLVTRALATGEVKVRDAVRVAGREIGMGLSLGFVLATLGFARAILWDTGHLVAWIVAITLICVCTWGALLGSMLPLLLKKLGIDPAIASSPFVASMVDVSGILLYMAVAHAILHVP</sequence>
<dbReference type="Pfam" id="PF00571">
    <property type="entry name" value="CBS"/>
    <property type="match status" value="2"/>
</dbReference>
<accession>A0A956NH18</accession>
<feature type="transmembrane region" description="Helical" evidence="9">
    <location>
        <begin position="393"/>
        <end position="420"/>
    </location>
</feature>
<evidence type="ECO:0000313" key="11">
    <source>
        <dbReference type="EMBL" id="MCA9756749.1"/>
    </source>
</evidence>
<evidence type="ECO:0000256" key="6">
    <source>
        <dbReference type="ARBA" id="ARBA00022989"/>
    </source>
</evidence>
<keyword evidence="5 9" id="KW-0460">Magnesium</keyword>
<dbReference type="SUPFAM" id="SSF158791">
    <property type="entry name" value="MgtE N-terminal domain-like"/>
    <property type="match status" value="1"/>
</dbReference>
<evidence type="ECO:0000259" key="10">
    <source>
        <dbReference type="PROSITE" id="PS51371"/>
    </source>
</evidence>
<keyword evidence="4 9" id="KW-0812">Transmembrane</keyword>
<dbReference type="PANTHER" id="PTHR43773:SF1">
    <property type="entry name" value="MAGNESIUM TRANSPORTER MGTE"/>
    <property type="match status" value="1"/>
</dbReference>
<reference evidence="11" key="1">
    <citation type="submission" date="2020-04" db="EMBL/GenBank/DDBJ databases">
        <authorList>
            <person name="Zhang T."/>
        </authorList>
    </citation>
    <scope>NUCLEOTIDE SEQUENCE</scope>
    <source>
        <strain evidence="11">HKST-UBA02</strain>
    </source>
</reference>
<dbReference type="AlphaFoldDB" id="A0A956NH18"/>
<dbReference type="Gene3D" id="1.10.357.20">
    <property type="entry name" value="SLC41 divalent cation transporters, integral membrane domain"/>
    <property type="match status" value="1"/>
</dbReference>
<dbReference type="InterPro" id="IPR046342">
    <property type="entry name" value="CBS_dom_sf"/>
</dbReference>
<dbReference type="Pfam" id="PF03448">
    <property type="entry name" value="MgtE_N"/>
    <property type="match status" value="1"/>
</dbReference>
<feature type="transmembrane region" description="Helical" evidence="9">
    <location>
        <begin position="367"/>
        <end position="387"/>
    </location>
</feature>
<comment type="subcellular location">
    <subcellularLocation>
        <location evidence="9">Cell membrane</location>
        <topology evidence="9">Multi-pass membrane protein</topology>
    </subcellularLocation>
    <subcellularLocation>
        <location evidence="1">Membrane</location>
        <topology evidence="1">Multi-pass membrane protein</topology>
    </subcellularLocation>
</comment>
<evidence type="ECO:0000256" key="5">
    <source>
        <dbReference type="ARBA" id="ARBA00022842"/>
    </source>
</evidence>
<evidence type="ECO:0000313" key="12">
    <source>
        <dbReference type="Proteomes" id="UP000739538"/>
    </source>
</evidence>
<keyword evidence="3 9" id="KW-0813">Transport</keyword>
<dbReference type="EMBL" id="JAGQHS010000065">
    <property type="protein sequence ID" value="MCA9756749.1"/>
    <property type="molecule type" value="Genomic_DNA"/>
</dbReference>
<proteinExistence type="inferred from homology"/>
<comment type="caution">
    <text evidence="11">The sequence shown here is derived from an EMBL/GenBank/DDBJ whole genome shotgun (WGS) entry which is preliminary data.</text>
</comment>
<dbReference type="SUPFAM" id="SSF161093">
    <property type="entry name" value="MgtE membrane domain-like"/>
    <property type="match status" value="1"/>
</dbReference>
<keyword evidence="7 9" id="KW-0472">Membrane</keyword>
<dbReference type="InterPro" id="IPR036739">
    <property type="entry name" value="SLC41_membr_dom_sf"/>
</dbReference>
<feature type="transmembrane region" description="Helical" evidence="9">
    <location>
        <begin position="323"/>
        <end position="346"/>
    </location>
</feature>
<protein>
    <recommendedName>
        <fullName evidence="9">Magnesium transporter MgtE</fullName>
    </recommendedName>
</protein>
<dbReference type="Gene3D" id="1.25.60.10">
    <property type="entry name" value="MgtE N-terminal domain-like"/>
    <property type="match status" value="1"/>
</dbReference>
<comment type="subunit">
    <text evidence="9">Homodimer.</text>
</comment>